<proteinExistence type="predicted"/>
<dbReference type="EMBL" id="VCGU01000459">
    <property type="protein sequence ID" value="TRY61844.1"/>
    <property type="molecule type" value="Genomic_DNA"/>
</dbReference>
<evidence type="ECO:0008006" key="6">
    <source>
        <dbReference type="Google" id="ProtNLM"/>
    </source>
</evidence>
<evidence type="ECO:0000256" key="1">
    <source>
        <dbReference type="ARBA" id="ARBA00022737"/>
    </source>
</evidence>
<evidence type="ECO:0000313" key="4">
    <source>
        <dbReference type="EMBL" id="TRY61844.1"/>
    </source>
</evidence>
<dbReference type="AlphaFoldDB" id="A0A553N8S4"/>
<dbReference type="SMART" id="SM00209">
    <property type="entry name" value="TSP1"/>
    <property type="match status" value="4"/>
</dbReference>
<keyword evidence="3" id="KW-0812">Transmembrane</keyword>
<dbReference type="Gene3D" id="2.20.100.10">
    <property type="entry name" value="Thrombospondin type-1 (TSP1) repeat"/>
    <property type="match status" value="4"/>
</dbReference>
<dbReference type="PROSITE" id="PS50092">
    <property type="entry name" value="TSP1"/>
    <property type="match status" value="4"/>
</dbReference>
<dbReference type="InterPro" id="IPR052065">
    <property type="entry name" value="Compl_asym_regulator"/>
</dbReference>
<dbReference type="Proteomes" id="UP000318571">
    <property type="component" value="Chromosome 8"/>
</dbReference>
<sequence length="290" mass="32447">MTLALRKARKATYDQNNEFTGKWQKCGQLFIIPLVLFSLSLAVWATYYVAMNESNGPYQVNGQWEKWMSWSSCSESCGGGVMTRSRLCANPFPKGGGQFCEDPMTETRPCNSFICDKTSQIDQVTGRLDSWLEWSQCSKDCGGGIRNRTRHCIGPMGAQCHAATLQQEHCNSHICPIIGYWTIWSSWTLCTKTCDSGKRFRYRECTKPQLPSGEHSCQGIAEDEMYCSVWSCPQDGQWTEWIEWTDCTATCGGGYRQRSRTCDDPSPSLGGIYCTGEAFELGLCGAGLCE</sequence>
<accession>A0A553N8S4</accession>
<dbReference type="PRINTS" id="PR01705">
    <property type="entry name" value="TSP1REPEAT"/>
</dbReference>
<protein>
    <recommendedName>
        <fullName evidence="6">ADAMTS cysteine-rich domain-containing protein</fullName>
    </recommendedName>
</protein>
<comment type="caution">
    <text evidence="4">The sequence shown here is derived from an EMBL/GenBank/DDBJ whole genome shotgun (WGS) entry which is preliminary data.</text>
</comment>
<dbReference type="InterPro" id="IPR000884">
    <property type="entry name" value="TSP1_rpt"/>
</dbReference>
<reference evidence="4 5" key="1">
    <citation type="journal article" date="2018" name="Nat. Ecol. Evol.">
        <title>Genomic signatures of mitonuclear coevolution across populations of Tigriopus californicus.</title>
        <authorList>
            <person name="Barreto F.S."/>
            <person name="Watson E.T."/>
            <person name="Lima T.G."/>
            <person name="Willett C.S."/>
            <person name="Edmands S."/>
            <person name="Li W."/>
            <person name="Burton R.S."/>
        </authorList>
    </citation>
    <scope>NUCLEOTIDE SEQUENCE [LARGE SCALE GENOMIC DNA]</scope>
    <source>
        <strain evidence="4 5">San Diego</strain>
    </source>
</reference>
<dbReference type="STRING" id="6832.A0A553N8S4"/>
<dbReference type="PANTHER" id="PTHR22906">
    <property type="entry name" value="PROPERDIN"/>
    <property type="match status" value="1"/>
</dbReference>
<dbReference type="OrthoDB" id="6343880at2759"/>
<name>A0A553N8S4_TIGCA</name>
<organism evidence="4 5">
    <name type="scientific">Tigriopus californicus</name>
    <name type="common">Marine copepod</name>
    <dbReference type="NCBI Taxonomy" id="6832"/>
    <lineage>
        <taxon>Eukaryota</taxon>
        <taxon>Metazoa</taxon>
        <taxon>Ecdysozoa</taxon>
        <taxon>Arthropoda</taxon>
        <taxon>Crustacea</taxon>
        <taxon>Multicrustacea</taxon>
        <taxon>Hexanauplia</taxon>
        <taxon>Copepoda</taxon>
        <taxon>Harpacticoida</taxon>
        <taxon>Harpacticidae</taxon>
        <taxon>Tigriopus</taxon>
    </lineage>
</organism>
<dbReference type="SUPFAM" id="SSF82895">
    <property type="entry name" value="TSP-1 type 1 repeat"/>
    <property type="match status" value="4"/>
</dbReference>
<keyword evidence="5" id="KW-1185">Reference proteome</keyword>
<dbReference type="FunFam" id="2.20.100.10:FF:000001">
    <property type="entry name" value="semaphorin-5A isoform X1"/>
    <property type="match status" value="1"/>
</dbReference>
<evidence type="ECO:0000256" key="3">
    <source>
        <dbReference type="SAM" id="Phobius"/>
    </source>
</evidence>
<evidence type="ECO:0000256" key="2">
    <source>
        <dbReference type="ARBA" id="ARBA00023157"/>
    </source>
</evidence>
<keyword evidence="1" id="KW-0677">Repeat</keyword>
<keyword evidence="3" id="KW-1133">Transmembrane helix</keyword>
<keyword evidence="3" id="KW-0472">Membrane</keyword>
<dbReference type="Pfam" id="PF00090">
    <property type="entry name" value="TSP_1"/>
    <property type="match status" value="4"/>
</dbReference>
<gene>
    <name evidence="4" type="ORF">TCAL_01492</name>
</gene>
<dbReference type="InterPro" id="IPR036383">
    <property type="entry name" value="TSP1_rpt_sf"/>
</dbReference>
<dbReference type="PANTHER" id="PTHR22906:SF21">
    <property type="entry name" value="SEMA DOMAIN-CONTAINING PROTEIN"/>
    <property type="match status" value="1"/>
</dbReference>
<evidence type="ECO:0000313" key="5">
    <source>
        <dbReference type="Proteomes" id="UP000318571"/>
    </source>
</evidence>
<feature type="transmembrane region" description="Helical" evidence="3">
    <location>
        <begin position="29"/>
        <end position="50"/>
    </location>
</feature>
<dbReference type="OMA" id="ESAMCSS"/>
<keyword evidence="2" id="KW-1015">Disulfide bond</keyword>
<dbReference type="FunFam" id="2.20.100.10:FF:000002">
    <property type="entry name" value="Unc-5 netrin receptor C"/>
    <property type="match status" value="2"/>
</dbReference>